<dbReference type="InterPro" id="IPR013825">
    <property type="entry name" value="Topo_IA_cen_sub2"/>
</dbReference>
<evidence type="ECO:0000313" key="13">
    <source>
        <dbReference type="EMBL" id="NBI07553.1"/>
    </source>
</evidence>
<dbReference type="InterPro" id="IPR006171">
    <property type="entry name" value="TOPRIM_dom"/>
</dbReference>
<dbReference type="InterPro" id="IPR003601">
    <property type="entry name" value="Topo_IA_2"/>
</dbReference>
<dbReference type="InterPro" id="IPR013826">
    <property type="entry name" value="Topo_IA_cen_sub3"/>
</dbReference>
<keyword evidence="14" id="KW-1185">Reference proteome</keyword>
<evidence type="ECO:0000259" key="11">
    <source>
        <dbReference type="PROSITE" id="PS50880"/>
    </source>
</evidence>
<keyword evidence="6 13" id="KW-0413">Isomerase</keyword>
<dbReference type="PRINTS" id="PR00417">
    <property type="entry name" value="PRTPISMRASEI"/>
</dbReference>
<feature type="domain" description="Toprim" evidence="11">
    <location>
        <begin position="1"/>
        <end position="139"/>
    </location>
</feature>
<dbReference type="Pfam" id="PF01131">
    <property type="entry name" value="Topoisom_bac"/>
    <property type="match status" value="1"/>
</dbReference>
<sequence>MRLFIAEKSSVALNLARTLNCEKKNGYYEGNGNVITYARGHLLELKDSVDYDPSMEVWSLDKFPFIPEKYMYKIKTDRKSKKVDLWCKKQIGIIKKLINRDDVIEVVNAFDYDREGSLIFFLLNAFLGNKKKTYRMTLNEWTPDAIRSNISTMKLNSNYRNQEIAGLCRQQADWTLGINFTSVSTLKYTKGRGKYPLSIGRVILPTLKLIHDRDMEINNFVSKDYYELKSTFTTDKGNYDGTLFIDNNTKFNDKRILENIKNKITGKSAFIKDKKIETSNKNSPSLFNLNDLQGYITSKYNGWTADKVARIAQSLYEGNGKGGYISYTRTKSRHLESNPEFINKTEKVLEILKGNSPYKNDIKFHNKKTVFDSSKVDGHGAIIPTYIIPKELNSDEMLIYNEIKNRFLSQFMPPAKYENTKIITQIKDTDVLFKTTGRILISEGWLKLFDKDVQEDMLPQIDNGENVNVDKLNILTKQTKPPRHYTTKTLFETMENCGKKVDSNAENDSMLSNVLSGYEIGTQPTRASTLSKMNDIGYVKMKGKNILITDIGINLINLFPVKELMDVDFTGKLEKTLSDIEKGKFTKKQFMGIIKNLTIKGVNQIKQSEGVVIDFANEMTKNSVGSCPACSKPIVESKKGYGCSGWKEGCTFVIWKKNAFLSKFGITTITKKNAAALIENKDGVIFGIKGINIKTKVIKKNDKYELEFDVEKKQIQSLGKCPECNKNVVENTKAYTCEDRNCNFVIFKNDKFLAKFSKKPTKTMVKSLLNKNEFHMKNLKGEKGDFECVLKLKKNGKYWGYEMNYK</sequence>
<dbReference type="GO" id="GO:0006265">
    <property type="term" value="P:DNA topological change"/>
    <property type="evidence" value="ECO:0007669"/>
    <property type="project" value="InterPro"/>
</dbReference>
<dbReference type="InterPro" id="IPR000380">
    <property type="entry name" value="Topo_IA"/>
</dbReference>
<evidence type="ECO:0000256" key="4">
    <source>
        <dbReference type="ARBA" id="ARBA00023029"/>
    </source>
</evidence>
<dbReference type="PANTHER" id="PTHR11390">
    <property type="entry name" value="PROKARYOTIC DNA TOPOISOMERASE"/>
    <property type="match status" value="1"/>
</dbReference>
<dbReference type="Proteomes" id="UP000467132">
    <property type="component" value="Unassembled WGS sequence"/>
</dbReference>
<evidence type="ECO:0000313" key="14">
    <source>
        <dbReference type="Proteomes" id="UP000467132"/>
    </source>
</evidence>
<dbReference type="GO" id="GO:0006310">
    <property type="term" value="P:DNA recombination"/>
    <property type="evidence" value="ECO:0007669"/>
    <property type="project" value="TreeGrafter"/>
</dbReference>
<dbReference type="OrthoDB" id="9803554at2"/>
<dbReference type="CDD" id="cd00186">
    <property type="entry name" value="TOP1Ac"/>
    <property type="match status" value="1"/>
</dbReference>
<dbReference type="InterPro" id="IPR013497">
    <property type="entry name" value="Topo_IA_cen"/>
</dbReference>
<evidence type="ECO:0000256" key="8">
    <source>
        <dbReference type="ARBA" id="ARBA00031985"/>
    </source>
</evidence>
<evidence type="ECO:0000256" key="3">
    <source>
        <dbReference type="ARBA" id="ARBA00012891"/>
    </source>
</evidence>
<evidence type="ECO:0000256" key="9">
    <source>
        <dbReference type="ARBA" id="ARBA00032235"/>
    </source>
</evidence>
<dbReference type="SMART" id="SM00437">
    <property type="entry name" value="TOP1Ac"/>
    <property type="match status" value="1"/>
</dbReference>
<evidence type="ECO:0000256" key="1">
    <source>
        <dbReference type="ARBA" id="ARBA00000213"/>
    </source>
</evidence>
<dbReference type="SMART" id="SM00436">
    <property type="entry name" value="TOP1Bc"/>
    <property type="match status" value="1"/>
</dbReference>
<dbReference type="Gene3D" id="1.10.460.10">
    <property type="entry name" value="Topoisomerase I, domain 2"/>
    <property type="match status" value="1"/>
</dbReference>
<dbReference type="RefSeq" id="WP_160198019.1">
    <property type="nucleotide sequence ID" value="NZ_QXXA01000013.1"/>
</dbReference>
<dbReference type="GO" id="GO:0003677">
    <property type="term" value="F:DNA binding"/>
    <property type="evidence" value="ECO:0007669"/>
    <property type="project" value="UniProtKB-KW"/>
</dbReference>
<dbReference type="InterPro" id="IPR013824">
    <property type="entry name" value="Topo_IA_cen_sub1"/>
</dbReference>
<dbReference type="SMART" id="SM00493">
    <property type="entry name" value="TOPRIM"/>
    <property type="match status" value="1"/>
</dbReference>
<dbReference type="Pfam" id="PF01751">
    <property type="entry name" value="Toprim"/>
    <property type="match status" value="1"/>
</dbReference>
<name>A0A845R4X1_9CLOT</name>
<dbReference type="CDD" id="cd03362">
    <property type="entry name" value="TOPRIM_TopoIA_TopoIII"/>
    <property type="match status" value="1"/>
</dbReference>
<dbReference type="PROSITE" id="PS52039">
    <property type="entry name" value="TOPO_IA_2"/>
    <property type="match status" value="1"/>
</dbReference>
<comment type="similarity">
    <text evidence="2">Belongs to the type IA topoisomerase family.</text>
</comment>
<reference evidence="13 14" key="1">
    <citation type="submission" date="2018-08" db="EMBL/GenBank/DDBJ databases">
        <title>Murine metabolic-syndrome-specific gut microbial biobank.</title>
        <authorList>
            <person name="Liu C."/>
        </authorList>
    </citation>
    <scope>NUCLEOTIDE SEQUENCE [LARGE SCALE GENOMIC DNA]</scope>
    <source>
        <strain evidence="13 14">583</strain>
    </source>
</reference>
<proteinExistence type="inferred from homology"/>
<dbReference type="InterPro" id="IPR023405">
    <property type="entry name" value="Topo_IA_core_domain"/>
</dbReference>
<gene>
    <name evidence="13" type="ORF">D3Z33_11895</name>
</gene>
<comment type="catalytic activity">
    <reaction evidence="1">
        <text>ATP-independent breakage of single-stranded DNA, followed by passage and rejoining.</text>
        <dbReference type="EC" id="5.6.2.1"/>
    </reaction>
</comment>
<evidence type="ECO:0000256" key="7">
    <source>
        <dbReference type="ARBA" id="ARBA00030003"/>
    </source>
</evidence>
<comment type="caution">
    <text evidence="13">The sequence shown here is derived from an EMBL/GenBank/DDBJ whole genome shotgun (WGS) entry which is preliminary data.</text>
</comment>
<dbReference type="Gene3D" id="2.70.20.10">
    <property type="entry name" value="Topoisomerase I, domain 3"/>
    <property type="match status" value="1"/>
</dbReference>
<organism evidence="13 14">
    <name type="scientific">Senegalia massiliensis</name>
    <dbReference type="NCBI Taxonomy" id="1720316"/>
    <lineage>
        <taxon>Bacteria</taxon>
        <taxon>Bacillati</taxon>
        <taxon>Bacillota</taxon>
        <taxon>Clostridia</taxon>
        <taxon>Eubacteriales</taxon>
        <taxon>Clostridiaceae</taxon>
        <taxon>Senegalia</taxon>
    </lineage>
</organism>
<dbReference type="EC" id="5.6.2.1" evidence="3"/>
<keyword evidence="5" id="KW-0238">DNA-binding</keyword>
<dbReference type="Gene3D" id="3.40.50.140">
    <property type="match status" value="1"/>
</dbReference>
<evidence type="ECO:0000259" key="12">
    <source>
        <dbReference type="PROSITE" id="PS52039"/>
    </source>
</evidence>
<protein>
    <recommendedName>
        <fullName evidence="3">DNA topoisomerase</fullName>
        <ecNumber evidence="3">5.6.2.1</ecNumber>
    </recommendedName>
    <alternativeName>
        <fullName evidence="10">Omega-protein</fullName>
    </alternativeName>
    <alternativeName>
        <fullName evidence="9">Relaxing enzyme</fullName>
    </alternativeName>
    <alternativeName>
        <fullName evidence="7">Swivelase</fullName>
    </alternativeName>
    <alternativeName>
        <fullName evidence="8">Untwisting enzyme</fullName>
    </alternativeName>
</protein>
<dbReference type="AlphaFoldDB" id="A0A845R4X1"/>
<dbReference type="SUPFAM" id="SSF56712">
    <property type="entry name" value="Prokaryotic type I DNA topoisomerase"/>
    <property type="match status" value="1"/>
</dbReference>
<dbReference type="PANTHER" id="PTHR11390:SF21">
    <property type="entry name" value="DNA TOPOISOMERASE 3-ALPHA"/>
    <property type="match status" value="1"/>
</dbReference>
<evidence type="ECO:0000256" key="6">
    <source>
        <dbReference type="ARBA" id="ARBA00023235"/>
    </source>
</evidence>
<accession>A0A845R4X1</accession>
<dbReference type="PROSITE" id="PS50880">
    <property type="entry name" value="TOPRIM"/>
    <property type="match status" value="1"/>
</dbReference>
<dbReference type="GO" id="GO:0006281">
    <property type="term" value="P:DNA repair"/>
    <property type="evidence" value="ECO:0007669"/>
    <property type="project" value="TreeGrafter"/>
</dbReference>
<evidence type="ECO:0000256" key="10">
    <source>
        <dbReference type="ARBA" id="ARBA00032877"/>
    </source>
</evidence>
<dbReference type="EMBL" id="QXXA01000013">
    <property type="protein sequence ID" value="NBI07553.1"/>
    <property type="molecule type" value="Genomic_DNA"/>
</dbReference>
<dbReference type="GO" id="GO:0003917">
    <property type="term" value="F:DNA topoisomerase type I (single strand cut, ATP-independent) activity"/>
    <property type="evidence" value="ECO:0007669"/>
    <property type="project" value="UniProtKB-EC"/>
</dbReference>
<dbReference type="Gene3D" id="1.10.290.10">
    <property type="entry name" value="Topoisomerase I, domain 4"/>
    <property type="match status" value="1"/>
</dbReference>
<keyword evidence="4" id="KW-0799">Topoisomerase</keyword>
<dbReference type="InterPro" id="IPR003602">
    <property type="entry name" value="Topo_IA_DNA-bd_dom"/>
</dbReference>
<dbReference type="GO" id="GO:0043597">
    <property type="term" value="C:cytoplasmic replication fork"/>
    <property type="evidence" value="ECO:0007669"/>
    <property type="project" value="TreeGrafter"/>
</dbReference>
<evidence type="ECO:0000256" key="2">
    <source>
        <dbReference type="ARBA" id="ARBA00009446"/>
    </source>
</evidence>
<feature type="domain" description="Topo IA-type catalytic" evidence="12">
    <location>
        <begin position="159"/>
        <end position="603"/>
    </location>
</feature>
<evidence type="ECO:0000256" key="5">
    <source>
        <dbReference type="ARBA" id="ARBA00023125"/>
    </source>
</evidence>
<dbReference type="InterPro" id="IPR034144">
    <property type="entry name" value="TOPRIM_TopoIII"/>
</dbReference>